<keyword evidence="10" id="KW-0963">Cytoplasm</keyword>
<evidence type="ECO:0000256" key="10">
    <source>
        <dbReference type="HAMAP-Rule" id="MF_00823"/>
    </source>
</evidence>
<keyword evidence="8 10" id="KW-0275">Fatty acid biosynthesis</keyword>
<dbReference type="NCBIfam" id="NF004344">
    <property type="entry name" value="PRK05724.1"/>
    <property type="match status" value="1"/>
</dbReference>
<feature type="domain" description="CoA carboxyltransferase C-terminal" evidence="11">
    <location>
        <begin position="35"/>
        <end position="293"/>
    </location>
</feature>
<evidence type="ECO:0000313" key="12">
    <source>
        <dbReference type="EMBL" id="CAA9448929.1"/>
    </source>
</evidence>
<evidence type="ECO:0000256" key="2">
    <source>
        <dbReference type="ARBA" id="ARBA00022516"/>
    </source>
</evidence>
<keyword evidence="3 10" id="KW-0808">Transferase</keyword>
<comment type="subcellular location">
    <subcellularLocation>
        <location evidence="10">Cytoplasm</location>
    </subcellularLocation>
</comment>
<dbReference type="Pfam" id="PF03255">
    <property type="entry name" value="ACCA"/>
    <property type="match status" value="1"/>
</dbReference>
<dbReference type="InterPro" id="IPR011763">
    <property type="entry name" value="COA_CT_C"/>
</dbReference>
<keyword evidence="7 10" id="KW-0443">Lipid metabolism</keyword>
<evidence type="ECO:0000256" key="7">
    <source>
        <dbReference type="ARBA" id="ARBA00023098"/>
    </source>
</evidence>
<dbReference type="GO" id="GO:0006633">
    <property type="term" value="P:fatty acid biosynthetic process"/>
    <property type="evidence" value="ECO:0007669"/>
    <property type="project" value="UniProtKB-KW"/>
</dbReference>
<keyword evidence="5 10" id="KW-0276">Fatty acid metabolism</keyword>
<gene>
    <name evidence="10" type="primary">accA</name>
    <name evidence="12" type="ORF">AVDCRST_MAG02-705</name>
</gene>
<evidence type="ECO:0000256" key="3">
    <source>
        <dbReference type="ARBA" id="ARBA00022679"/>
    </source>
</evidence>
<keyword evidence="4 10" id="KW-0547">Nucleotide-binding</keyword>
<keyword evidence="12" id="KW-0436">Ligase</keyword>
<dbReference type="UniPathway" id="UPA00655">
    <property type="reaction ID" value="UER00711"/>
</dbReference>
<dbReference type="InterPro" id="IPR029045">
    <property type="entry name" value="ClpP/crotonase-like_dom_sf"/>
</dbReference>
<evidence type="ECO:0000256" key="8">
    <source>
        <dbReference type="ARBA" id="ARBA00023160"/>
    </source>
</evidence>
<comment type="subunit">
    <text evidence="10">Acetyl-CoA carboxylase is a heterohexamer composed of biotin carboxyl carrier protein (AccB), biotin carboxylase (AccC) and two subunits each of ACCase subunit alpha (AccA) and ACCase subunit beta (AccD).</text>
</comment>
<comment type="function">
    <text evidence="10">Component of the acetyl coenzyme A carboxylase (ACC) complex. First, biotin carboxylase catalyzes the carboxylation of biotin on its carrier protein (BCCP) and then the CO(2) group is transferred by the carboxyltransferase to acetyl-CoA to form malonyl-CoA.</text>
</comment>
<dbReference type="HAMAP" id="MF_00823">
    <property type="entry name" value="AcetylCoA_CT_alpha"/>
    <property type="match status" value="1"/>
</dbReference>
<proteinExistence type="inferred from homology"/>
<dbReference type="EMBL" id="CADCVH010000022">
    <property type="protein sequence ID" value="CAA9448929.1"/>
    <property type="molecule type" value="Genomic_DNA"/>
</dbReference>
<comment type="similarity">
    <text evidence="10">Belongs to the AccA family.</text>
</comment>
<dbReference type="EC" id="2.1.3.15" evidence="10"/>
<dbReference type="PROSITE" id="PS50989">
    <property type="entry name" value="COA_CT_CTER"/>
    <property type="match status" value="1"/>
</dbReference>
<keyword evidence="2 10" id="KW-0444">Lipid biosynthesis</keyword>
<dbReference type="GO" id="GO:2001295">
    <property type="term" value="P:malonyl-CoA biosynthetic process"/>
    <property type="evidence" value="ECO:0007669"/>
    <property type="project" value="UniProtKB-UniRule"/>
</dbReference>
<dbReference type="GO" id="GO:0003989">
    <property type="term" value="F:acetyl-CoA carboxylase activity"/>
    <property type="evidence" value="ECO:0007669"/>
    <property type="project" value="InterPro"/>
</dbReference>
<reference evidence="12" key="1">
    <citation type="submission" date="2020-02" db="EMBL/GenBank/DDBJ databases">
        <authorList>
            <person name="Meier V. D."/>
        </authorList>
    </citation>
    <scope>NUCLEOTIDE SEQUENCE</scope>
    <source>
        <strain evidence="12">AVDCRST_MAG02</strain>
    </source>
</reference>
<dbReference type="PANTHER" id="PTHR42853:SF3">
    <property type="entry name" value="ACETYL-COENZYME A CARBOXYLASE CARBOXYL TRANSFERASE SUBUNIT ALPHA, CHLOROPLASTIC"/>
    <property type="match status" value="1"/>
</dbReference>
<protein>
    <recommendedName>
        <fullName evidence="10">Acetyl-coenzyme A carboxylase carboxyl transferase subunit alpha</fullName>
        <shortName evidence="10">ACCase subunit alpha</shortName>
        <shortName evidence="10">Acetyl-CoA carboxylase carboxyltransferase subunit alpha</shortName>
        <ecNumber evidence="10">2.1.3.15</ecNumber>
    </recommendedName>
</protein>
<dbReference type="AlphaFoldDB" id="A0A6J4QML7"/>
<keyword evidence="6 10" id="KW-0067">ATP-binding</keyword>
<dbReference type="GO" id="GO:0016743">
    <property type="term" value="F:carboxyl- or carbamoyltransferase activity"/>
    <property type="evidence" value="ECO:0007669"/>
    <property type="project" value="UniProtKB-UniRule"/>
</dbReference>
<sequence>MILEFERPIKELEERISGLHRLAGGSEGLQAEISRLEDALDAAKRRVYSNLSPYQRVQVARHPDRPNFRAYRDALTEDFYELSGDRLHGDDAAVRGGFARLKPELGGHPVVLVGHDKGADVKARVAGNFGMAHPEGYRKVGRFYELAVRFGLPIVLLVDTPGAFAGRQAEERGQAWAISADLMALSRAPVPVVSFVIGEGGSGGALAMCLADYVGMLENSYLSVIAPESCASIIFRDPGRAAEAAEALKLTARDLKEHGIVDEVLPEPLGGAHNEPEDAIDTVGGALGRVVSGLSEADPEALVAARHDRYRRIGERAMQDGTG</sequence>
<evidence type="ECO:0000256" key="5">
    <source>
        <dbReference type="ARBA" id="ARBA00022832"/>
    </source>
</evidence>
<dbReference type="NCBIfam" id="TIGR00513">
    <property type="entry name" value="accA"/>
    <property type="match status" value="1"/>
</dbReference>
<dbReference type="NCBIfam" id="NF041504">
    <property type="entry name" value="AccA_sub"/>
    <property type="match status" value="1"/>
</dbReference>
<dbReference type="GO" id="GO:0009317">
    <property type="term" value="C:acetyl-CoA carboxylase complex"/>
    <property type="evidence" value="ECO:0007669"/>
    <property type="project" value="InterPro"/>
</dbReference>
<dbReference type="PRINTS" id="PR01069">
    <property type="entry name" value="ACCCTRFRASEA"/>
</dbReference>
<name>A0A6J4QML7_9ACTN</name>
<dbReference type="InterPro" id="IPR001095">
    <property type="entry name" value="Acetyl_CoA_COase_a_su"/>
</dbReference>
<evidence type="ECO:0000256" key="9">
    <source>
        <dbReference type="ARBA" id="ARBA00049152"/>
    </source>
</evidence>
<dbReference type="GO" id="GO:0005524">
    <property type="term" value="F:ATP binding"/>
    <property type="evidence" value="ECO:0007669"/>
    <property type="project" value="UniProtKB-KW"/>
</dbReference>
<dbReference type="SUPFAM" id="SSF52096">
    <property type="entry name" value="ClpP/crotonase"/>
    <property type="match status" value="1"/>
</dbReference>
<evidence type="ECO:0000259" key="11">
    <source>
        <dbReference type="PROSITE" id="PS50989"/>
    </source>
</evidence>
<accession>A0A6J4QML7</accession>
<comment type="catalytic activity">
    <reaction evidence="9 10">
        <text>N(6)-carboxybiotinyl-L-lysyl-[protein] + acetyl-CoA = N(6)-biotinyl-L-lysyl-[protein] + malonyl-CoA</text>
        <dbReference type="Rhea" id="RHEA:54728"/>
        <dbReference type="Rhea" id="RHEA-COMP:10505"/>
        <dbReference type="Rhea" id="RHEA-COMP:10506"/>
        <dbReference type="ChEBI" id="CHEBI:57288"/>
        <dbReference type="ChEBI" id="CHEBI:57384"/>
        <dbReference type="ChEBI" id="CHEBI:83144"/>
        <dbReference type="ChEBI" id="CHEBI:83145"/>
        <dbReference type="EC" id="2.1.3.15"/>
    </reaction>
</comment>
<evidence type="ECO:0000256" key="4">
    <source>
        <dbReference type="ARBA" id="ARBA00022741"/>
    </source>
</evidence>
<dbReference type="Gene3D" id="3.90.226.10">
    <property type="entry name" value="2-enoyl-CoA Hydratase, Chain A, domain 1"/>
    <property type="match status" value="1"/>
</dbReference>
<evidence type="ECO:0000256" key="1">
    <source>
        <dbReference type="ARBA" id="ARBA00004956"/>
    </source>
</evidence>
<dbReference type="PANTHER" id="PTHR42853">
    <property type="entry name" value="ACETYL-COENZYME A CARBOXYLASE CARBOXYL TRANSFERASE SUBUNIT ALPHA"/>
    <property type="match status" value="1"/>
</dbReference>
<comment type="pathway">
    <text evidence="1 10">Lipid metabolism; malonyl-CoA biosynthesis; malonyl-CoA from acetyl-CoA: step 1/1.</text>
</comment>
<evidence type="ECO:0000256" key="6">
    <source>
        <dbReference type="ARBA" id="ARBA00022840"/>
    </source>
</evidence>
<organism evidence="12">
    <name type="scientific">uncultured Rubrobacteraceae bacterium</name>
    <dbReference type="NCBI Taxonomy" id="349277"/>
    <lineage>
        <taxon>Bacteria</taxon>
        <taxon>Bacillati</taxon>
        <taxon>Actinomycetota</taxon>
        <taxon>Rubrobacteria</taxon>
        <taxon>Rubrobacterales</taxon>
        <taxon>Rubrobacteraceae</taxon>
        <taxon>environmental samples</taxon>
    </lineage>
</organism>